<dbReference type="Gene3D" id="3.40.50.720">
    <property type="entry name" value="NAD(P)-binding Rossmann-like Domain"/>
    <property type="match status" value="1"/>
</dbReference>
<evidence type="ECO:0000313" key="2">
    <source>
        <dbReference type="Proteomes" id="UP001152795"/>
    </source>
</evidence>
<dbReference type="AlphaFoldDB" id="A0A6S7GJ24"/>
<evidence type="ECO:0000313" key="1">
    <source>
        <dbReference type="EMBL" id="CAB3991958.1"/>
    </source>
</evidence>
<dbReference type="Proteomes" id="UP001152795">
    <property type="component" value="Unassembled WGS sequence"/>
</dbReference>
<keyword evidence="2" id="KW-1185">Reference proteome</keyword>
<protein>
    <submittedName>
        <fullName evidence="1">NEDD8-activating enzyme E1 regulatory subunit-like</fullName>
    </submittedName>
</protein>
<sequence length="110" mass="12370">MLIFRLLTSNNRSIIGKPKPVDWIKELEGETELAACVTDLFKEWGIQSGIKEDYVKEICRYGACELHTVASFIGGAAAHEVVKLITHQYVPFHDCYIYNAMTGSSVTLKF</sequence>
<name>A0A6S7GJ24_PARCT</name>
<comment type="caution">
    <text evidence="1">The sequence shown here is derived from an EMBL/GenBank/DDBJ whole genome shotgun (WGS) entry which is preliminary data.</text>
</comment>
<proteinExistence type="predicted"/>
<organism evidence="1 2">
    <name type="scientific">Paramuricea clavata</name>
    <name type="common">Red gorgonian</name>
    <name type="synonym">Violescent sea-whip</name>
    <dbReference type="NCBI Taxonomy" id="317549"/>
    <lineage>
        <taxon>Eukaryota</taxon>
        <taxon>Metazoa</taxon>
        <taxon>Cnidaria</taxon>
        <taxon>Anthozoa</taxon>
        <taxon>Octocorallia</taxon>
        <taxon>Malacalcyonacea</taxon>
        <taxon>Plexauridae</taxon>
        <taxon>Paramuricea</taxon>
    </lineage>
</organism>
<dbReference type="GO" id="GO:0008641">
    <property type="term" value="F:ubiquitin-like modifier activating enzyme activity"/>
    <property type="evidence" value="ECO:0007669"/>
    <property type="project" value="InterPro"/>
</dbReference>
<dbReference type="SUPFAM" id="SSF69572">
    <property type="entry name" value="Activating enzymes of the ubiquitin-like proteins"/>
    <property type="match status" value="1"/>
</dbReference>
<accession>A0A6S7GJ24</accession>
<gene>
    <name evidence="1" type="ORF">PACLA_8A046750</name>
</gene>
<reference evidence="1" key="1">
    <citation type="submission" date="2020-04" db="EMBL/GenBank/DDBJ databases">
        <authorList>
            <person name="Alioto T."/>
            <person name="Alioto T."/>
            <person name="Gomez Garrido J."/>
        </authorList>
    </citation>
    <scope>NUCLEOTIDE SEQUENCE</scope>
    <source>
        <strain evidence="1">A484AB</strain>
    </source>
</reference>
<dbReference type="OrthoDB" id="1708823at2759"/>
<dbReference type="EMBL" id="CACRXK020001950">
    <property type="protein sequence ID" value="CAB3991958.1"/>
    <property type="molecule type" value="Genomic_DNA"/>
</dbReference>
<dbReference type="InterPro" id="IPR035985">
    <property type="entry name" value="Ubiquitin-activating_enz"/>
</dbReference>